<organism evidence="3 4">
    <name type="scientific">Rhizophlyctis rosea</name>
    <dbReference type="NCBI Taxonomy" id="64517"/>
    <lineage>
        <taxon>Eukaryota</taxon>
        <taxon>Fungi</taxon>
        <taxon>Fungi incertae sedis</taxon>
        <taxon>Chytridiomycota</taxon>
        <taxon>Chytridiomycota incertae sedis</taxon>
        <taxon>Chytridiomycetes</taxon>
        <taxon>Rhizophlyctidales</taxon>
        <taxon>Rhizophlyctidaceae</taxon>
        <taxon>Rhizophlyctis</taxon>
    </lineage>
</organism>
<dbReference type="GO" id="GO:0005200">
    <property type="term" value="F:structural constituent of cytoskeleton"/>
    <property type="evidence" value="ECO:0007669"/>
    <property type="project" value="TreeGrafter"/>
</dbReference>
<feature type="region of interest" description="Disordered" evidence="2">
    <location>
        <begin position="1"/>
        <end position="31"/>
    </location>
</feature>
<dbReference type="PANTHER" id="PTHR47357">
    <property type="entry name" value="COP1-INTERACTIVE PROTEIN 1"/>
    <property type="match status" value="1"/>
</dbReference>
<feature type="compositionally biased region" description="Basic residues" evidence="2">
    <location>
        <begin position="115"/>
        <end position="127"/>
    </location>
</feature>
<feature type="compositionally biased region" description="Low complexity" evidence="2">
    <location>
        <begin position="529"/>
        <end position="548"/>
    </location>
</feature>
<evidence type="ECO:0000313" key="3">
    <source>
        <dbReference type="EMBL" id="KAJ3040179.1"/>
    </source>
</evidence>
<dbReference type="Proteomes" id="UP001212841">
    <property type="component" value="Unassembled WGS sequence"/>
</dbReference>
<feature type="region of interest" description="Disordered" evidence="2">
    <location>
        <begin position="107"/>
        <end position="156"/>
    </location>
</feature>
<accession>A0AAD5S515</accession>
<evidence type="ECO:0000256" key="1">
    <source>
        <dbReference type="SAM" id="Coils"/>
    </source>
</evidence>
<dbReference type="PANTHER" id="PTHR47357:SF1">
    <property type="entry name" value="SPINDLE POLE BODY COMPONENT 110"/>
    <property type="match status" value="1"/>
</dbReference>
<dbReference type="GO" id="GO:0005856">
    <property type="term" value="C:cytoskeleton"/>
    <property type="evidence" value="ECO:0007669"/>
    <property type="project" value="TreeGrafter"/>
</dbReference>
<reference evidence="3" key="1">
    <citation type="submission" date="2020-05" db="EMBL/GenBank/DDBJ databases">
        <title>Phylogenomic resolution of chytrid fungi.</title>
        <authorList>
            <person name="Stajich J.E."/>
            <person name="Amses K."/>
            <person name="Simmons R."/>
            <person name="Seto K."/>
            <person name="Myers J."/>
            <person name="Bonds A."/>
            <person name="Quandt C.A."/>
            <person name="Barry K."/>
            <person name="Liu P."/>
            <person name="Grigoriev I."/>
            <person name="Longcore J.E."/>
            <person name="James T.Y."/>
        </authorList>
    </citation>
    <scope>NUCLEOTIDE SEQUENCE</scope>
    <source>
        <strain evidence="3">JEL0318</strain>
    </source>
</reference>
<evidence type="ECO:0000313" key="4">
    <source>
        <dbReference type="Proteomes" id="UP001212841"/>
    </source>
</evidence>
<feature type="region of interest" description="Disordered" evidence="2">
    <location>
        <begin position="520"/>
        <end position="548"/>
    </location>
</feature>
<name>A0AAD5S515_9FUNG</name>
<proteinExistence type="predicted"/>
<sequence>MTSDPDGEIVNGSAPSDAASSGGYASTTDEKSKKYLASIRSSGEPILIGDFMAVLELVEQEQNVELLPPQSRDELLLTVNHLTAQNPGIEIDQSEFWDILAAAGPRMSGLQSSPTKRKTMSPYHSRRPVTPINSAIPMSTKTHSTRGSPLSPRRRLSSYGVGGMVLDHDMPSFSSQMSDDMFYTPTGKMDGNGLKTQKYEVFGGNFTPQYAVERSWSPRSGRSSLDGSSSGDSLSPRKATFPPDDYALEAVGGASESEEEEAIRYDRNRWKKKCSDLQDRLHETEKHHRQADDRVHELEYNLSEMQRELSTKKKESVDAKGRNNDLMTQIDTLEATVMSLKEQLSASKSACSELRTELDKHKDRAETLKDSNWGKDVELQKMSEKIEELEDSLQQTLEDKNSLEFEVGRLQEELSLSEEAMEALKVENADLRENNEKLRVTKEELERQHAPSRTPAKGFNKTLRSELDSAYGSEHGLDEHDNDGRFIQLQRQSSFSDRAAGFSDHHYNFDVTWPKPDFSDASVQANSDTQTSSSQTTSTLTTAEAQTEAEAGDCRVELVQQVQPVSTQTDETIAFWAQELAAASALRVKCEGLERALKERERQDQEVAEAVEAAVSLQTQNDLLREQILDVQRQVMETRRVLNERKHFDAETGRWIHDLKRSVRDTEDYVRGTHDSLDAEKDGQERLRERIGELESAIASQKDAVLESVGVGREIETSEVSVQTDDHLTLYELPTLTSDLDWNTHSPHPFDDDPPLFPT</sequence>
<gene>
    <name evidence="3" type="ORF">HK097_002619</name>
</gene>
<protein>
    <submittedName>
        <fullName evidence="3">Uncharacterized protein</fullName>
    </submittedName>
</protein>
<feature type="region of interest" description="Disordered" evidence="2">
    <location>
        <begin position="213"/>
        <end position="245"/>
    </location>
</feature>
<feature type="non-terminal residue" evidence="3">
    <location>
        <position position="759"/>
    </location>
</feature>
<feature type="compositionally biased region" description="Low complexity" evidence="2">
    <location>
        <begin position="217"/>
        <end position="237"/>
    </location>
</feature>
<comment type="caution">
    <text evidence="3">The sequence shown here is derived from an EMBL/GenBank/DDBJ whole genome shotgun (WGS) entry which is preliminary data.</text>
</comment>
<dbReference type="AlphaFoldDB" id="A0AAD5S515"/>
<keyword evidence="4" id="KW-1185">Reference proteome</keyword>
<feature type="coiled-coil region" evidence="1">
    <location>
        <begin position="583"/>
        <end position="634"/>
    </location>
</feature>
<dbReference type="Gene3D" id="1.20.5.4090">
    <property type="match status" value="1"/>
</dbReference>
<feature type="coiled-coil region" evidence="1">
    <location>
        <begin position="677"/>
        <end position="704"/>
    </location>
</feature>
<dbReference type="EMBL" id="JADGJD010001577">
    <property type="protein sequence ID" value="KAJ3040179.1"/>
    <property type="molecule type" value="Genomic_DNA"/>
</dbReference>
<feature type="region of interest" description="Disordered" evidence="2">
    <location>
        <begin position="738"/>
        <end position="759"/>
    </location>
</feature>
<keyword evidence="1" id="KW-0175">Coiled coil</keyword>
<feature type="compositionally biased region" description="Low complexity" evidence="2">
    <location>
        <begin position="12"/>
        <end position="26"/>
    </location>
</feature>
<evidence type="ECO:0000256" key="2">
    <source>
        <dbReference type="SAM" id="MobiDB-lite"/>
    </source>
</evidence>
<feature type="compositionally biased region" description="Polar residues" evidence="2">
    <location>
        <begin position="131"/>
        <end position="142"/>
    </location>
</feature>
<feature type="region of interest" description="Disordered" evidence="2">
    <location>
        <begin position="442"/>
        <end position="462"/>
    </location>
</feature>